<dbReference type="Pfam" id="PF12727">
    <property type="entry name" value="PBP_like"/>
    <property type="match status" value="1"/>
</dbReference>
<dbReference type="AlphaFoldDB" id="A0A926P3B6"/>
<dbReference type="Proteomes" id="UP000598467">
    <property type="component" value="Unassembled WGS sequence"/>
</dbReference>
<accession>A0A926P3B6</accession>
<dbReference type="InterPro" id="IPR010093">
    <property type="entry name" value="SinI_DNA-bd"/>
</dbReference>
<dbReference type="PANTHER" id="PTHR38431">
    <property type="entry name" value="BLL2305 PROTEIN"/>
    <property type="match status" value="1"/>
</dbReference>
<dbReference type="EMBL" id="JABFCZ010000038">
    <property type="protein sequence ID" value="MBD1549436.1"/>
    <property type="molecule type" value="Genomic_DNA"/>
</dbReference>
<dbReference type="NCBIfam" id="TIGR01764">
    <property type="entry name" value="excise"/>
    <property type="match status" value="1"/>
</dbReference>
<dbReference type="InterPro" id="IPR041657">
    <property type="entry name" value="HTH_17"/>
</dbReference>
<dbReference type="InterPro" id="IPR024370">
    <property type="entry name" value="PBP_domain"/>
</dbReference>
<evidence type="ECO:0000313" key="3">
    <source>
        <dbReference type="EMBL" id="MBD1549436.1"/>
    </source>
</evidence>
<evidence type="ECO:0000259" key="1">
    <source>
        <dbReference type="Pfam" id="PF12727"/>
    </source>
</evidence>
<dbReference type="PANTHER" id="PTHR38431:SF1">
    <property type="entry name" value="BLL2305 PROTEIN"/>
    <property type="match status" value="1"/>
</dbReference>
<reference evidence="3" key="1">
    <citation type="submission" date="2020-05" db="EMBL/GenBank/DDBJ databases">
        <title>Identification of trans-AT polyketide cluster in two marine bacteria, producers of a novel glutaramide-containing polyketide sesbanimide D and analogs.</title>
        <authorList>
            <person name="Kacar D."/>
            <person name="Rodriguez P."/>
            <person name="Canedo L."/>
            <person name="Gonzalez E."/>
            <person name="Galan B."/>
            <person name="De La Calle F."/>
            <person name="Garcia J.L."/>
        </authorList>
    </citation>
    <scope>NUCLEOTIDE SEQUENCE</scope>
    <source>
        <strain evidence="3">PHM038</strain>
    </source>
</reference>
<name>A0A926P3B6_9HYPH</name>
<evidence type="ECO:0000259" key="2">
    <source>
        <dbReference type="Pfam" id="PF12728"/>
    </source>
</evidence>
<feature type="domain" description="PBP" evidence="1">
    <location>
        <begin position="99"/>
        <end position="279"/>
    </location>
</feature>
<protein>
    <submittedName>
        <fullName evidence="3">Helix-turn-helix transcriptional regulator</fullName>
    </submittedName>
</protein>
<evidence type="ECO:0000313" key="4">
    <source>
        <dbReference type="Proteomes" id="UP000598467"/>
    </source>
</evidence>
<dbReference type="RefSeq" id="WP_190294127.1">
    <property type="nucleotide sequence ID" value="NZ_JABFCZ010000038.1"/>
</dbReference>
<dbReference type="Gene3D" id="3.40.190.10">
    <property type="entry name" value="Periplasmic binding protein-like II"/>
    <property type="match status" value="1"/>
</dbReference>
<proteinExistence type="predicted"/>
<gene>
    <name evidence="3" type="ORF">HK439_24520</name>
</gene>
<organism evidence="3 4">
    <name type="scientific">Roseibium aggregatum</name>
    <dbReference type="NCBI Taxonomy" id="187304"/>
    <lineage>
        <taxon>Bacteria</taxon>
        <taxon>Pseudomonadati</taxon>
        <taxon>Pseudomonadota</taxon>
        <taxon>Alphaproteobacteria</taxon>
        <taxon>Hyphomicrobiales</taxon>
        <taxon>Stappiaceae</taxon>
        <taxon>Roseibium</taxon>
    </lineage>
</organism>
<dbReference type="GO" id="GO:0003677">
    <property type="term" value="F:DNA binding"/>
    <property type="evidence" value="ECO:0007669"/>
    <property type="project" value="InterPro"/>
</dbReference>
<dbReference type="SUPFAM" id="SSF53850">
    <property type="entry name" value="Periplasmic binding protein-like II"/>
    <property type="match status" value="1"/>
</dbReference>
<comment type="caution">
    <text evidence="3">The sequence shown here is derived from an EMBL/GenBank/DDBJ whole genome shotgun (WGS) entry which is preliminary data.</text>
</comment>
<dbReference type="Pfam" id="PF12728">
    <property type="entry name" value="HTH_17"/>
    <property type="match status" value="1"/>
</dbReference>
<sequence>MAETDTTNDAAELDELSKKFFTTKQVASLLHVRERKIYELASAGEIPGTRALGKWLFDRNAIYSWLKGHGTISGATAPVHAPNVILGSHDPLLEWALRESNSGLATFMDGSIDGLERFARTEGIAAGLHIFDPGTKSWNVPALLPAMDSEPVALVEWAWRERGILVPAGNPKAIQTLKDLSGKTVVPRQEKAGSQVLLTQYLGEIFPKGHDISFVRPARSESDAALAVADGQADAAFGLKCSAHQYRLDFVPVVRERFDILLRRREWFDPPLQKLFTFARTADFRDKAAALTGYDISGLGQVHFNGA</sequence>
<feature type="domain" description="Helix-turn-helix" evidence="2">
    <location>
        <begin position="20"/>
        <end position="68"/>
    </location>
</feature>